<keyword evidence="5 6" id="KW-0067">ATP-binding</keyword>
<gene>
    <name evidence="6 8" type="primary">phnN</name>
    <name evidence="8" type="ORF">HU752_015735</name>
</gene>
<evidence type="ECO:0000256" key="5">
    <source>
        <dbReference type="ARBA" id="ARBA00022840"/>
    </source>
</evidence>
<evidence type="ECO:0000256" key="1">
    <source>
        <dbReference type="ARBA" id="ARBA00000373"/>
    </source>
</evidence>
<dbReference type="KEGG" id="pvw:HU752_015735"/>
<dbReference type="RefSeq" id="WP_186676737.1">
    <property type="nucleotide sequence ID" value="NZ_CP077093.1"/>
</dbReference>
<keyword evidence="4 6" id="KW-0547">Nucleotide-binding</keyword>
<feature type="domain" description="Guanylate kinase/L-type calcium channel beta subunit" evidence="7">
    <location>
        <begin position="2"/>
        <end position="180"/>
    </location>
</feature>
<dbReference type="EC" id="2.7.4.23" evidence="6"/>
<evidence type="ECO:0000256" key="2">
    <source>
        <dbReference type="ARBA" id="ARBA00005069"/>
    </source>
</evidence>
<keyword evidence="3 6" id="KW-0808">Transferase</keyword>
<keyword evidence="9" id="KW-1185">Reference proteome</keyword>
<organism evidence="8 9">
    <name type="scientific">Pseudomonas vanderleydeniana</name>
    <dbReference type="NCBI Taxonomy" id="2745495"/>
    <lineage>
        <taxon>Bacteria</taxon>
        <taxon>Pseudomonadati</taxon>
        <taxon>Pseudomonadota</taxon>
        <taxon>Gammaproteobacteria</taxon>
        <taxon>Pseudomonadales</taxon>
        <taxon>Pseudomonadaceae</taxon>
        <taxon>Pseudomonas</taxon>
    </lineage>
</organism>
<dbReference type="NCBIfam" id="TIGR02322">
    <property type="entry name" value="phosphon_PhnN"/>
    <property type="match status" value="1"/>
</dbReference>
<dbReference type="InterPro" id="IPR012699">
    <property type="entry name" value="PhnN"/>
</dbReference>
<dbReference type="HAMAP" id="MF_00836">
    <property type="entry name" value="PhnN"/>
    <property type="match status" value="1"/>
</dbReference>
<dbReference type="Gene3D" id="3.40.50.300">
    <property type="entry name" value="P-loop containing nucleotide triphosphate hydrolases"/>
    <property type="match status" value="1"/>
</dbReference>
<evidence type="ECO:0000313" key="9">
    <source>
        <dbReference type="Proteomes" id="UP000634530"/>
    </source>
</evidence>
<dbReference type="Proteomes" id="UP000634530">
    <property type="component" value="Chromosome"/>
</dbReference>
<dbReference type="InterPro" id="IPR027417">
    <property type="entry name" value="P-loop_NTPase"/>
</dbReference>
<dbReference type="InterPro" id="IPR008145">
    <property type="entry name" value="GK/Ca_channel_bsu"/>
</dbReference>
<proteinExistence type="inferred from homology"/>
<comment type="pathway">
    <text evidence="2 6">Metabolic intermediate biosynthesis; 5-phospho-alpha-D-ribose 1-diphosphate biosynthesis; 5-phospho-alpha-D-ribose 1-diphosphate from D-ribose 5-phosphate (route II): step 3/3.</text>
</comment>
<feature type="binding site" evidence="6">
    <location>
        <begin position="10"/>
        <end position="17"/>
    </location>
    <ligand>
        <name>ATP</name>
        <dbReference type="ChEBI" id="CHEBI:30616"/>
    </ligand>
</feature>
<dbReference type="SMART" id="SM00072">
    <property type="entry name" value="GuKc"/>
    <property type="match status" value="1"/>
</dbReference>
<comment type="catalytic activity">
    <reaction evidence="1 6">
        <text>alpha-D-ribose 1,5-bisphosphate + ATP = 5-phospho-alpha-D-ribose 1-diphosphate + ADP</text>
        <dbReference type="Rhea" id="RHEA:20109"/>
        <dbReference type="ChEBI" id="CHEBI:30616"/>
        <dbReference type="ChEBI" id="CHEBI:58017"/>
        <dbReference type="ChEBI" id="CHEBI:68688"/>
        <dbReference type="ChEBI" id="CHEBI:456216"/>
        <dbReference type="EC" id="2.7.4.23"/>
    </reaction>
</comment>
<protein>
    <recommendedName>
        <fullName evidence="6">Ribose 1,5-bisphosphate phosphokinase PhnN</fullName>
        <ecNumber evidence="6">2.7.4.23</ecNumber>
    </recommendedName>
    <alternativeName>
        <fullName evidence="6">Ribose 1,5-bisphosphokinase</fullName>
    </alternativeName>
</protein>
<dbReference type="GO" id="GO:0006015">
    <property type="term" value="P:5-phosphoribose 1-diphosphate biosynthetic process"/>
    <property type="evidence" value="ECO:0007669"/>
    <property type="project" value="UniProtKB-UniRule"/>
</dbReference>
<dbReference type="SUPFAM" id="SSF52540">
    <property type="entry name" value="P-loop containing nucleoside triphosphate hydrolases"/>
    <property type="match status" value="1"/>
</dbReference>
<evidence type="ECO:0000256" key="4">
    <source>
        <dbReference type="ARBA" id="ARBA00022741"/>
    </source>
</evidence>
<dbReference type="GO" id="GO:0005524">
    <property type="term" value="F:ATP binding"/>
    <property type="evidence" value="ECO:0007669"/>
    <property type="project" value="UniProtKB-KW"/>
</dbReference>
<comment type="function">
    <text evidence="6">Catalyzes the phosphorylation of ribose 1,5-bisphosphate to 5-phospho-D-ribosyl alpha-1-diphosphate (PRPP).</text>
</comment>
<evidence type="ECO:0000256" key="6">
    <source>
        <dbReference type="HAMAP-Rule" id="MF_00836"/>
    </source>
</evidence>
<sequence length="183" mass="19930">MAGRLIYLIGPSGSGKDSLLEAARDSLLQRGGRIVRRVITRSAEATGEAAHGVSVGQFAAMREQGAFAMSWEANGLSYGIPSEIDQWLADGQDVLVNGSRGYLPEARKRYPDLLAVLLTVDQAVLRERLLERRRESLPEIEARLARNAAFTLDAGEDPSLVLLDNSGPIRQTVTQLFALIDRA</sequence>
<reference evidence="8 9" key="2">
    <citation type="journal article" date="2021" name="Microorganisms">
        <title>The Ever-Expanding Pseudomonas Genus: Description of 43 New Species and Partition of the Pseudomonas putida Group.</title>
        <authorList>
            <person name="Girard L."/>
            <person name="Lood C."/>
            <person name="Hofte M."/>
            <person name="Vandamme P."/>
            <person name="Rokni-Zadeh H."/>
            <person name="van Noort V."/>
            <person name="Lavigne R."/>
            <person name="De Mot R."/>
        </authorList>
    </citation>
    <scope>NUCLEOTIDE SEQUENCE [LARGE SCALE GENOMIC DNA]</scope>
    <source>
        <strain evidence="8 9">RW8P3</strain>
    </source>
</reference>
<evidence type="ECO:0000313" key="8">
    <source>
        <dbReference type="EMBL" id="QXI31289.1"/>
    </source>
</evidence>
<evidence type="ECO:0000256" key="3">
    <source>
        <dbReference type="ARBA" id="ARBA00022679"/>
    </source>
</evidence>
<accession>A0A9E6TUX6</accession>
<reference evidence="8 9" key="1">
    <citation type="journal article" date="2020" name="Microorganisms">
        <title>Reliable Identification of Environmental Pseudomonas Isolates Using the rpoD Gene.</title>
        <authorList>
            <consortium name="The Broad Institute Genome Sequencing Platform"/>
            <person name="Girard L."/>
            <person name="Lood C."/>
            <person name="Rokni-Zadeh H."/>
            <person name="van Noort V."/>
            <person name="Lavigne R."/>
            <person name="De Mot R."/>
        </authorList>
    </citation>
    <scope>NUCLEOTIDE SEQUENCE [LARGE SCALE GENOMIC DNA]</scope>
    <source>
        <strain evidence="8 9">RW8P3</strain>
    </source>
</reference>
<comment type="similarity">
    <text evidence="6">Belongs to the ribose 1,5-bisphosphokinase family.</text>
</comment>
<evidence type="ECO:0000259" key="7">
    <source>
        <dbReference type="SMART" id="SM00072"/>
    </source>
</evidence>
<dbReference type="EMBL" id="CP077093">
    <property type="protein sequence ID" value="QXI31289.1"/>
    <property type="molecule type" value="Genomic_DNA"/>
</dbReference>
<dbReference type="NCBIfam" id="NF007485">
    <property type="entry name" value="PRK10078.1"/>
    <property type="match status" value="1"/>
</dbReference>
<dbReference type="AlphaFoldDB" id="A0A9E6TUX6"/>
<name>A0A9E6TUX6_9PSED</name>
<dbReference type="GO" id="GO:0019634">
    <property type="term" value="P:organic phosphonate metabolic process"/>
    <property type="evidence" value="ECO:0007669"/>
    <property type="project" value="UniProtKB-UniRule"/>
</dbReference>
<dbReference type="GO" id="GO:0033863">
    <property type="term" value="F:ribose 1,5-bisphosphate phosphokinase activity"/>
    <property type="evidence" value="ECO:0007669"/>
    <property type="project" value="UniProtKB-UniRule"/>
</dbReference>